<dbReference type="SUPFAM" id="SSF81324">
    <property type="entry name" value="Voltage-gated potassium channels"/>
    <property type="match status" value="2"/>
</dbReference>
<comment type="similarity">
    <text evidence="8">Belongs to the two pore domain potassium channel (TC 1.A.1.8) family.</text>
</comment>
<dbReference type="PANTHER" id="PTHR11003:SF337">
    <property type="entry name" value="POTASSIUM CHANNEL DOMAIN-CONTAINING PROTEIN"/>
    <property type="match status" value="1"/>
</dbReference>
<reference evidence="12" key="1">
    <citation type="submission" date="2007-07" db="EMBL/GenBank/DDBJ databases">
        <title>PCAP assembly of the Caenorhabditis remanei genome.</title>
        <authorList>
            <consortium name="The Caenorhabditis remanei Sequencing Consortium"/>
            <person name="Wilson R.K."/>
        </authorList>
    </citation>
    <scope>NUCLEOTIDE SEQUENCE [LARGE SCALE GENOMIC DNA]</scope>
    <source>
        <strain evidence="12">PB4641</strain>
    </source>
</reference>
<evidence type="ECO:0000256" key="4">
    <source>
        <dbReference type="ARBA" id="ARBA00022989"/>
    </source>
</evidence>
<keyword evidence="13" id="KW-1185">Reference proteome</keyword>
<keyword evidence="2 8" id="KW-0813">Transport</keyword>
<dbReference type="AlphaFoldDB" id="E3MCJ4"/>
<dbReference type="InParanoid" id="E3MCJ4"/>
<evidence type="ECO:0000256" key="7">
    <source>
        <dbReference type="ARBA" id="ARBA00023303"/>
    </source>
</evidence>
<dbReference type="STRING" id="31234.E3MCJ4"/>
<feature type="domain" description="Potassium channel" evidence="11">
    <location>
        <begin position="153"/>
        <end position="203"/>
    </location>
</feature>
<protein>
    <submittedName>
        <fullName evidence="12">CRE-TWK-6 protein</fullName>
    </submittedName>
</protein>
<name>E3MCJ4_CAERE</name>
<dbReference type="GO" id="GO:0015271">
    <property type="term" value="F:outward rectifier potassium channel activity"/>
    <property type="evidence" value="ECO:0007669"/>
    <property type="project" value="TreeGrafter"/>
</dbReference>
<feature type="transmembrane region" description="Helical" evidence="10">
    <location>
        <begin position="145"/>
        <end position="165"/>
    </location>
</feature>
<evidence type="ECO:0000256" key="8">
    <source>
        <dbReference type="RuleBase" id="RU003857"/>
    </source>
</evidence>
<dbReference type="Gene3D" id="1.10.287.70">
    <property type="match status" value="1"/>
</dbReference>
<dbReference type="InterPro" id="IPR013099">
    <property type="entry name" value="K_chnl_dom"/>
</dbReference>
<feature type="transmembrane region" description="Helical" evidence="10">
    <location>
        <begin position="79"/>
        <end position="104"/>
    </location>
</feature>
<feature type="domain" description="Potassium channel" evidence="11">
    <location>
        <begin position="44"/>
        <end position="100"/>
    </location>
</feature>
<keyword evidence="6 10" id="KW-0472">Membrane</keyword>
<keyword evidence="5 8" id="KW-0406">Ion transport</keyword>
<sequence length="330" mass="37853">MNETPDVVEGDAVSKCLKIFPIDKKITIEMKRKAEKCIRNESVIDDFGKAFYFSWTLYSTVGYGNLYPHSSIGRFMTAFYSLLIIPVYIAFKFEFGTFLVHFWITAVKHTGNYFKILFNRVMNRVFVRVPIDQENLKSLHHRDRFIFFSSIVLCLICLISSSILFSICENISFSSSIYFGIISMSLIGLGDIVPTNLIWFIAYCFFFLITDILSNHFFYFCQARIRFFFHYFARRLLLKDRRNLKSESTVSIKNVPVINSQCMPSLKSMASDKSKEKPVVHTPPTNSGPSGGELEKKKAPKANEPQMAARDANDNETINDAKSDWGELPA</sequence>
<dbReference type="EMBL" id="DS268435">
    <property type="protein sequence ID" value="EFO98568.1"/>
    <property type="molecule type" value="Genomic_DNA"/>
</dbReference>
<accession>E3MCJ4</accession>
<evidence type="ECO:0000313" key="13">
    <source>
        <dbReference type="Proteomes" id="UP000008281"/>
    </source>
</evidence>
<keyword evidence="7 8" id="KW-0407">Ion channel</keyword>
<dbReference type="Pfam" id="PF07885">
    <property type="entry name" value="Ion_trans_2"/>
    <property type="match status" value="2"/>
</dbReference>
<evidence type="ECO:0000256" key="10">
    <source>
        <dbReference type="SAM" id="Phobius"/>
    </source>
</evidence>
<evidence type="ECO:0000256" key="9">
    <source>
        <dbReference type="SAM" id="MobiDB-lite"/>
    </source>
</evidence>
<feature type="transmembrane region" description="Helical" evidence="10">
    <location>
        <begin position="177"/>
        <end position="210"/>
    </location>
</feature>
<evidence type="ECO:0000256" key="1">
    <source>
        <dbReference type="ARBA" id="ARBA00004141"/>
    </source>
</evidence>
<feature type="compositionally biased region" description="Basic and acidic residues" evidence="9">
    <location>
        <begin position="319"/>
        <end position="330"/>
    </location>
</feature>
<evidence type="ECO:0000256" key="5">
    <source>
        <dbReference type="ARBA" id="ARBA00023065"/>
    </source>
</evidence>
<dbReference type="OMA" id="FKFEFGT"/>
<dbReference type="InterPro" id="IPR003280">
    <property type="entry name" value="2pore_dom_K_chnl"/>
</dbReference>
<gene>
    <name evidence="12" type="primary">Cre-twk-6</name>
    <name evidence="12" type="ORF">CRE_20285</name>
</gene>
<proteinExistence type="inferred from homology"/>
<evidence type="ECO:0000313" key="12">
    <source>
        <dbReference type="EMBL" id="EFO98568.1"/>
    </source>
</evidence>
<feature type="region of interest" description="Disordered" evidence="9">
    <location>
        <begin position="271"/>
        <end position="330"/>
    </location>
</feature>
<dbReference type="PRINTS" id="PR01333">
    <property type="entry name" value="2POREKCHANEL"/>
</dbReference>
<dbReference type="HOGENOM" id="CLU_842621_0_0_1"/>
<comment type="subcellular location">
    <subcellularLocation>
        <location evidence="1">Membrane</location>
        <topology evidence="1">Multi-pass membrane protein</topology>
    </subcellularLocation>
</comment>
<dbReference type="OrthoDB" id="5867164at2759"/>
<keyword evidence="4 10" id="KW-1133">Transmembrane helix</keyword>
<evidence type="ECO:0000256" key="6">
    <source>
        <dbReference type="ARBA" id="ARBA00023136"/>
    </source>
</evidence>
<evidence type="ECO:0000259" key="11">
    <source>
        <dbReference type="Pfam" id="PF07885"/>
    </source>
</evidence>
<dbReference type="GO" id="GO:0022841">
    <property type="term" value="F:potassium ion leak channel activity"/>
    <property type="evidence" value="ECO:0007669"/>
    <property type="project" value="TreeGrafter"/>
</dbReference>
<dbReference type="eggNOG" id="KOG1418">
    <property type="taxonomic scope" value="Eukaryota"/>
</dbReference>
<dbReference type="GO" id="GO:0030322">
    <property type="term" value="P:stabilization of membrane potential"/>
    <property type="evidence" value="ECO:0007669"/>
    <property type="project" value="TreeGrafter"/>
</dbReference>
<dbReference type="GO" id="GO:0005886">
    <property type="term" value="C:plasma membrane"/>
    <property type="evidence" value="ECO:0007669"/>
    <property type="project" value="TreeGrafter"/>
</dbReference>
<organism evidence="13">
    <name type="scientific">Caenorhabditis remanei</name>
    <name type="common">Caenorhabditis vulgaris</name>
    <dbReference type="NCBI Taxonomy" id="31234"/>
    <lineage>
        <taxon>Eukaryota</taxon>
        <taxon>Metazoa</taxon>
        <taxon>Ecdysozoa</taxon>
        <taxon>Nematoda</taxon>
        <taxon>Chromadorea</taxon>
        <taxon>Rhabditida</taxon>
        <taxon>Rhabditina</taxon>
        <taxon>Rhabditomorpha</taxon>
        <taxon>Rhabditoidea</taxon>
        <taxon>Rhabditidae</taxon>
        <taxon>Peloderinae</taxon>
        <taxon>Caenorhabditis</taxon>
    </lineage>
</organism>
<evidence type="ECO:0000256" key="3">
    <source>
        <dbReference type="ARBA" id="ARBA00022692"/>
    </source>
</evidence>
<dbReference type="PANTHER" id="PTHR11003">
    <property type="entry name" value="POTASSIUM CHANNEL, SUBFAMILY K"/>
    <property type="match status" value="1"/>
</dbReference>
<dbReference type="Proteomes" id="UP000008281">
    <property type="component" value="Unassembled WGS sequence"/>
</dbReference>
<evidence type="ECO:0000256" key="2">
    <source>
        <dbReference type="ARBA" id="ARBA00022448"/>
    </source>
</evidence>
<keyword evidence="3 8" id="KW-0812">Transmembrane</keyword>